<accession>A0ABD1M782</accession>
<dbReference type="Gene3D" id="1.50.10.130">
    <property type="entry name" value="Terpene synthase, N-terminal domain"/>
    <property type="match status" value="1"/>
</dbReference>
<proteinExistence type="predicted"/>
<evidence type="ECO:0000313" key="5">
    <source>
        <dbReference type="EMBL" id="KAL2331648.1"/>
    </source>
</evidence>
<dbReference type="EMBL" id="JBGMDY010000006">
    <property type="protein sequence ID" value="KAL2331648.1"/>
    <property type="molecule type" value="Genomic_DNA"/>
</dbReference>
<name>A0ABD1M782_9FABA</name>
<organism evidence="5 6">
    <name type="scientific">Flemingia macrophylla</name>
    <dbReference type="NCBI Taxonomy" id="520843"/>
    <lineage>
        <taxon>Eukaryota</taxon>
        <taxon>Viridiplantae</taxon>
        <taxon>Streptophyta</taxon>
        <taxon>Embryophyta</taxon>
        <taxon>Tracheophyta</taxon>
        <taxon>Spermatophyta</taxon>
        <taxon>Magnoliopsida</taxon>
        <taxon>eudicotyledons</taxon>
        <taxon>Gunneridae</taxon>
        <taxon>Pentapetalae</taxon>
        <taxon>rosids</taxon>
        <taxon>fabids</taxon>
        <taxon>Fabales</taxon>
        <taxon>Fabaceae</taxon>
        <taxon>Papilionoideae</taxon>
        <taxon>50 kb inversion clade</taxon>
        <taxon>NPAAA clade</taxon>
        <taxon>indigoferoid/millettioid clade</taxon>
        <taxon>Phaseoleae</taxon>
        <taxon>Flemingia</taxon>
    </lineage>
</organism>
<dbReference type="InterPro" id="IPR001906">
    <property type="entry name" value="Terpene_synth_N"/>
</dbReference>
<evidence type="ECO:0000313" key="6">
    <source>
        <dbReference type="Proteomes" id="UP001603857"/>
    </source>
</evidence>
<dbReference type="Gene3D" id="1.10.600.10">
    <property type="entry name" value="Farnesyl Diphosphate Synthase"/>
    <property type="match status" value="1"/>
</dbReference>
<dbReference type="GO" id="GO:0006720">
    <property type="term" value="P:isoprenoid metabolic process"/>
    <property type="evidence" value="ECO:0007669"/>
    <property type="project" value="UniProtKB-ARBA"/>
</dbReference>
<protein>
    <recommendedName>
        <fullName evidence="4">Terpene synthase N-terminal domain-containing protein</fullName>
    </recommendedName>
</protein>
<dbReference type="InterPro" id="IPR036965">
    <property type="entry name" value="Terpene_synth_N_sf"/>
</dbReference>
<dbReference type="Proteomes" id="UP001603857">
    <property type="component" value="Unassembled WGS sequence"/>
</dbReference>
<evidence type="ECO:0000256" key="2">
    <source>
        <dbReference type="ARBA" id="ARBA00022842"/>
    </source>
</evidence>
<dbReference type="FunFam" id="1.50.10.130:FF:000001">
    <property type="entry name" value="Isoprene synthase, chloroplastic"/>
    <property type="match status" value="1"/>
</dbReference>
<keyword evidence="2" id="KW-0460">Magnesium</keyword>
<dbReference type="Pfam" id="PF01397">
    <property type="entry name" value="Terpene_synth"/>
    <property type="match status" value="1"/>
</dbReference>
<reference evidence="5 6" key="1">
    <citation type="submission" date="2024-08" db="EMBL/GenBank/DDBJ databases">
        <title>Insights into the chromosomal genome structure of Flemingia macrophylla.</title>
        <authorList>
            <person name="Ding Y."/>
            <person name="Zhao Y."/>
            <person name="Bi W."/>
            <person name="Wu M."/>
            <person name="Zhao G."/>
            <person name="Gong Y."/>
            <person name="Li W."/>
            <person name="Zhang P."/>
        </authorList>
    </citation>
    <scope>NUCLEOTIDE SEQUENCE [LARGE SCALE GENOMIC DNA]</scope>
    <source>
        <strain evidence="5">DYQJB</strain>
        <tissue evidence="5">Leaf</tissue>
    </source>
</reference>
<dbReference type="PANTHER" id="PTHR31225">
    <property type="entry name" value="OS04G0344100 PROTEIN-RELATED"/>
    <property type="match status" value="1"/>
</dbReference>
<dbReference type="PANTHER" id="PTHR31225:SF98">
    <property type="entry name" value="TERPENE SYNTHASE 9-RELATED"/>
    <property type="match status" value="1"/>
</dbReference>
<dbReference type="SUPFAM" id="SSF48576">
    <property type="entry name" value="Terpenoid synthases"/>
    <property type="match status" value="1"/>
</dbReference>
<dbReference type="GO" id="GO:0016838">
    <property type="term" value="F:carbon-oxygen lyase activity, acting on phosphates"/>
    <property type="evidence" value="ECO:0007669"/>
    <property type="project" value="UniProtKB-ARBA"/>
</dbReference>
<evidence type="ECO:0000256" key="1">
    <source>
        <dbReference type="ARBA" id="ARBA00001946"/>
    </source>
</evidence>
<keyword evidence="6" id="KW-1185">Reference proteome</keyword>
<comment type="caution">
    <text evidence="5">The sequence shown here is derived from an EMBL/GenBank/DDBJ whole genome shotgun (WGS) entry which is preliminary data.</text>
</comment>
<dbReference type="AlphaFoldDB" id="A0ABD1M782"/>
<sequence>MQETATKLEEKVRRMINRTEMEPRSLVQLIDDVQRLGLSYKFKVDINRALHMIVSTEYFKDQTQTSLHETALLFRILGQHGFHVSQDVFKSFKDEEGKFRAEISNDVRGLLSLYEASYLAFEGESLWEEANEFSRTHLMNIVKEGIDGEIGEQVRHVLEGLPYHQNISKLEARWYIDMYNKMESHSRSLLELAKLDFNIVQSSYQKELQEVLR</sequence>
<dbReference type="SUPFAM" id="SSF48239">
    <property type="entry name" value="Terpenoid cyclases/Protein prenyltransferases"/>
    <property type="match status" value="1"/>
</dbReference>
<evidence type="ECO:0000256" key="3">
    <source>
        <dbReference type="ARBA" id="ARBA00023239"/>
    </source>
</evidence>
<dbReference type="InterPro" id="IPR050148">
    <property type="entry name" value="Terpene_synthase-like"/>
</dbReference>
<evidence type="ECO:0000259" key="4">
    <source>
        <dbReference type="Pfam" id="PF01397"/>
    </source>
</evidence>
<comment type="cofactor">
    <cofactor evidence="1">
        <name>Mg(2+)</name>
        <dbReference type="ChEBI" id="CHEBI:18420"/>
    </cofactor>
</comment>
<feature type="domain" description="Terpene synthase N-terminal" evidence="4">
    <location>
        <begin position="2"/>
        <end position="158"/>
    </location>
</feature>
<dbReference type="GO" id="GO:0051707">
    <property type="term" value="P:response to other organism"/>
    <property type="evidence" value="ECO:0007669"/>
    <property type="project" value="UniProtKB-ARBA"/>
</dbReference>
<gene>
    <name evidence="5" type="ORF">Fmac_019229</name>
</gene>
<keyword evidence="3" id="KW-0456">Lyase</keyword>
<dbReference type="InterPro" id="IPR008949">
    <property type="entry name" value="Isoprenoid_synthase_dom_sf"/>
</dbReference>
<dbReference type="InterPro" id="IPR008930">
    <property type="entry name" value="Terpenoid_cyclase/PrenylTrfase"/>
</dbReference>